<organism evidence="2 3">
    <name type="scientific">Streptomyces cupreus</name>
    <dbReference type="NCBI Taxonomy" id="2759956"/>
    <lineage>
        <taxon>Bacteria</taxon>
        <taxon>Bacillati</taxon>
        <taxon>Actinomycetota</taxon>
        <taxon>Actinomycetes</taxon>
        <taxon>Kitasatosporales</taxon>
        <taxon>Streptomycetaceae</taxon>
        <taxon>Streptomyces</taxon>
    </lineage>
</organism>
<name>A0A7X1J7F4_9ACTN</name>
<comment type="caution">
    <text evidence="2">The sequence shown here is derived from an EMBL/GenBank/DDBJ whole genome shotgun (WGS) entry which is preliminary data.</text>
</comment>
<dbReference type="Proteomes" id="UP000584670">
    <property type="component" value="Unassembled WGS sequence"/>
</dbReference>
<dbReference type="EMBL" id="JACMSF010000038">
    <property type="protein sequence ID" value="MBC2905598.1"/>
    <property type="molecule type" value="Genomic_DNA"/>
</dbReference>
<feature type="region of interest" description="Disordered" evidence="1">
    <location>
        <begin position="41"/>
        <end position="68"/>
    </location>
</feature>
<sequence>MSADTGAAPTARYGTVEHFLGLLLPGGLEPESSCPGRLVSARTVTHQNTAPHPAVRDRGRDRGRRRKT</sequence>
<protein>
    <submittedName>
        <fullName evidence="2">Uncharacterized protein</fullName>
    </submittedName>
</protein>
<accession>A0A7X1J7F4</accession>
<gene>
    <name evidence="2" type="ORF">H4N64_29310</name>
</gene>
<reference evidence="2 3" key="1">
    <citation type="submission" date="2020-08" db="EMBL/GenBank/DDBJ databases">
        <title>Streptomyces sp. PSKA01 genome sequencing and assembly.</title>
        <authorList>
            <person name="Mandal S."/>
            <person name="Maiti P.K."/>
            <person name="Das P."/>
        </authorList>
    </citation>
    <scope>NUCLEOTIDE SEQUENCE [LARGE SCALE GENOMIC DNA]</scope>
    <source>
        <strain evidence="2 3">PSKA01</strain>
    </source>
</reference>
<dbReference type="AlphaFoldDB" id="A0A7X1J7F4"/>
<proteinExistence type="predicted"/>
<dbReference type="RefSeq" id="WP_186285448.1">
    <property type="nucleotide sequence ID" value="NZ_JACMSF010000038.1"/>
</dbReference>
<evidence type="ECO:0000256" key="1">
    <source>
        <dbReference type="SAM" id="MobiDB-lite"/>
    </source>
</evidence>
<evidence type="ECO:0000313" key="3">
    <source>
        <dbReference type="Proteomes" id="UP000584670"/>
    </source>
</evidence>
<evidence type="ECO:0000313" key="2">
    <source>
        <dbReference type="EMBL" id="MBC2905598.1"/>
    </source>
</evidence>
<keyword evidence="3" id="KW-1185">Reference proteome</keyword>